<protein>
    <submittedName>
        <fullName evidence="1">Uncharacterized protein</fullName>
    </submittedName>
</protein>
<geneLocation type="plasmid" evidence="1 2">
    <name>pBMV_5</name>
</geneLocation>
<accession>A0A0B6AGA0</accession>
<dbReference type="HOGENOM" id="CLU_2354003_0_0_9"/>
<sequence length="96" mass="11642">MDEFGEVFDTLQIKNPSLNELEKIEDRATLYYLLDHPQEWSNLSKRKKEKYRKMLKEIKEEDITPVFKKALEKKKAELMAQLGSWFKNQYKIFEHC</sequence>
<gene>
    <name evidence="1" type="ORF">BG04_6027</name>
</gene>
<dbReference type="EMBL" id="CP009916">
    <property type="protein sequence ID" value="AJI20072.1"/>
    <property type="molecule type" value="Genomic_DNA"/>
</dbReference>
<dbReference type="AlphaFoldDB" id="A0A0B6AGA0"/>
<name>A0A0B6AGA0_PRIM2</name>
<organism evidence="1 2">
    <name type="scientific">Priestia megaterium (strain ATCC 14581 / DSM 32 / CCUG 1817 / JCM 2506 / NBRC 15308 / NCIMB 9376 / NCTC 10342 / NRRL B-14308 / VKM B-512 / Ford 19)</name>
    <name type="common">Bacillus megaterium</name>
    <dbReference type="NCBI Taxonomy" id="1348623"/>
    <lineage>
        <taxon>Bacteria</taxon>
        <taxon>Bacillati</taxon>
        <taxon>Bacillota</taxon>
        <taxon>Bacilli</taxon>
        <taxon>Bacillales</taxon>
        <taxon>Bacillaceae</taxon>
        <taxon>Priestia</taxon>
    </lineage>
</organism>
<evidence type="ECO:0000313" key="2">
    <source>
        <dbReference type="Proteomes" id="UP000031829"/>
    </source>
</evidence>
<evidence type="ECO:0000313" key="1">
    <source>
        <dbReference type="EMBL" id="AJI20072.1"/>
    </source>
</evidence>
<dbReference type="Proteomes" id="UP000031829">
    <property type="component" value="Plasmid pBMV_5"/>
</dbReference>
<reference evidence="1 2" key="1">
    <citation type="journal article" date="2015" name="Genome Announc.">
        <title>Complete genome sequences for 35 biothreat assay-relevant bacillus species.</title>
        <authorList>
            <person name="Johnson S.L."/>
            <person name="Daligault H.E."/>
            <person name="Davenport K.W."/>
            <person name="Jaissle J."/>
            <person name="Frey K.G."/>
            <person name="Ladner J.T."/>
            <person name="Broomall S.M."/>
            <person name="Bishop-Lilly K.A."/>
            <person name="Bruce D.C."/>
            <person name="Gibbons H.S."/>
            <person name="Coyne S.R."/>
            <person name="Lo C.C."/>
            <person name="Meincke L."/>
            <person name="Munk A.C."/>
            <person name="Koroleva G.I."/>
            <person name="Rosenzweig C.N."/>
            <person name="Palacios G.F."/>
            <person name="Redden C.L."/>
            <person name="Minogue T.D."/>
            <person name="Chain P.S."/>
        </authorList>
    </citation>
    <scope>NUCLEOTIDE SEQUENCE [LARGE SCALE GENOMIC DNA]</scope>
    <source>
        <strain evidence="2">ATCC 14581 / DSM 32 / JCM 2506 / NBRC 15308 / NCIMB 9376 / NCTC 10342 / NRRL B-14308 / VKM B-512</strain>
        <plasmid evidence="1 2">pBMV_5</plasmid>
    </source>
</reference>
<proteinExistence type="predicted"/>
<keyword evidence="1" id="KW-0614">Plasmid</keyword>
<dbReference type="KEGG" id="bmeg:BG04_6027"/>